<sequence length="640" mass="73961">MGKLTKISLVFLFILSPFSVQNVVADSRTKTIQSFINLSLKLKLYEQAAWRDLLHYRPNNFSSGYTSQADSFNFFYDKNGKFDPKAELVATLQAMFKPVLINKPNEHPQCLFVARKNWLIDKLPTINKHLPVIQCSEYEKWIGSINPHSVTLAFPSAYINNPGSMFGHTLLRVDQPESKEKNYLTSYAITYAANTSETNGLAFAIKGLAGGYPGLFSILPYYDKVNEYNDLENRDIWEYELDLTPKESQRMLQHMWELRTTIFDYYFLDENCSYQLLALLDVARPGLNLAAAFPIDVIPADTVRVIANKNIIKKINYRPSLLTNLKYQLENYSGKNLALILDLVEGKKIPTDSHFNSLNEHDKIYTLEIAYNYLQYKYKSNELARAEYAKRSLTLLKARNKLSPEINIPVAKQPAIRPEQGHKSARLLYSYGSKANQDFIELNWRPAYHDLLDNNDGFVDGLQINFLDIFARINTNRDKIYLQKFDFVNIYSLKPRTQFFKPISWKFNISYRRLPVLNDINTLVFNLNGGAGVSYQLLDSLRAYALIESTVLMHRRFKDVVSASLGPNIGFLWQVTPNWKMWLDATSQTYDKNNNLTYQKVELGQSFVLSKNQSIRLNWLQESVNDNTQNEIKASLNWYY</sequence>
<accession>A0A3B1A3K3</accession>
<dbReference type="InterPro" id="IPR057165">
    <property type="entry name" value="DUF7843"/>
</dbReference>
<reference evidence="4" key="1">
    <citation type="submission" date="2018-06" db="EMBL/GenBank/DDBJ databases">
        <authorList>
            <person name="Zhirakovskaya E."/>
        </authorList>
    </citation>
    <scope>NUCLEOTIDE SEQUENCE</scope>
</reference>
<organism evidence="4">
    <name type="scientific">hydrothermal vent metagenome</name>
    <dbReference type="NCBI Taxonomy" id="652676"/>
    <lineage>
        <taxon>unclassified sequences</taxon>
        <taxon>metagenomes</taxon>
        <taxon>ecological metagenomes</taxon>
    </lineage>
</organism>
<dbReference type="InterPro" id="IPR057162">
    <property type="entry name" value="DUF7840"/>
</dbReference>
<dbReference type="EMBL" id="UOFS01000025">
    <property type="protein sequence ID" value="VAW96160.1"/>
    <property type="molecule type" value="Genomic_DNA"/>
</dbReference>
<name>A0A3B1A3K3_9ZZZZ</name>
<dbReference type="InterPro" id="IPR025178">
    <property type="entry name" value="Lnb_N"/>
</dbReference>
<dbReference type="Pfam" id="PF25225">
    <property type="entry name" value="DUF7843"/>
    <property type="match status" value="1"/>
</dbReference>
<dbReference type="Pfam" id="PF25222">
    <property type="entry name" value="DUF7840"/>
    <property type="match status" value="1"/>
</dbReference>
<evidence type="ECO:0000313" key="4">
    <source>
        <dbReference type="EMBL" id="VAW96160.1"/>
    </source>
</evidence>
<proteinExistence type="predicted"/>
<evidence type="ECO:0000259" key="1">
    <source>
        <dbReference type="Pfam" id="PF13387"/>
    </source>
</evidence>
<feature type="domain" description="Lnb N-terminal periplasmic" evidence="1">
    <location>
        <begin position="137"/>
        <end position="308"/>
    </location>
</feature>
<protein>
    <submittedName>
        <fullName evidence="4">Putative outermembrane protein</fullName>
    </submittedName>
</protein>
<evidence type="ECO:0000259" key="2">
    <source>
        <dbReference type="Pfam" id="PF25222"/>
    </source>
</evidence>
<feature type="domain" description="DUF7843" evidence="3">
    <location>
        <begin position="43"/>
        <end position="121"/>
    </location>
</feature>
<feature type="domain" description="DUF7840" evidence="2">
    <location>
        <begin position="416"/>
        <end position="639"/>
    </location>
</feature>
<dbReference type="AlphaFoldDB" id="A0A3B1A3K3"/>
<gene>
    <name evidence="4" type="ORF">MNBD_GAMMA22-869</name>
</gene>
<evidence type="ECO:0000259" key="3">
    <source>
        <dbReference type="Pfam" id="PF25225"/>
    </source>
</evidence>
<dbReference type="Pfam" id="PF13387">
    <property type="entry name" value="Lnb_N"/>
    <property type="match status" value="1"/>
</dbReference>